<evidence type="ECO:0000256" key="4">
    <source>
        <dbReference type="ARBA" id="ARBA00023008"/>
    </source>
</evidence>
<dbReference type="InterPro" id="IPR001117">
    <property type="entry name" value="Cu-oxidase_2nd"/>
</dbReference>
<dbReference type="STRING" id="157072.A0A024TVF2"/>
<evidence type="ECO:0000259" key="8">
    <source>
        <dbReference type="Pfam" id="PF07732"/>
    </source>
</evidence>
<dbReference type="EMBL" id="KI913971">
    <property type="protein sequence ID" value="ETV97998.1"/>
    <property type="molecule type" value="Genomic_DNA"/>
</dbReference>
<gene>
    <name evidence="9" type="ORF">H310_09300</name>
</gene>
<sequence>MQVSLVSLVVMALGAVGWSDVSETLVISRGMAAPDCRHASVLLVNGTFTGPPITVSQGDRLRLTIVNQLDEPFSMHLHGINQVGTPFSDGASGVTTMPMPPRSTAVHSSIMADHGTFFYHAHVKLLDLHVYGPLVVKAADGYDPYATYEDRILMLSDYWTADIDTLYAGLVDAPVSKFVGAPQAFLTNGKTIATNCSAPDTRYASLDVQQGQTYRLRLVGATSLFAVHFRIPQHKLKLVELEGTYVVPTTLDYIEVLPGQRMSLLVTADQPVDNYWMQMTGKWRLNPPTNGFSVLHYTGAGDPPATPPALLPAINETVGWQEQFSPLDDQATTIPPASAPPVLVNGTQVVWGVNGTLRRWAINGIVYEDYHHSTLLEDVIASTVSSRPVGARPKAYFKTGQVVDIVLQNNVALSGVCEMHPWHLHGHSFWVVNSGAGNYDPSSVASDRTIAVKRDIVAVYPHHAAYNQPGGTPGTGCGWAKIRFVANNVGAWALHCHIASHFAMGMAAAFVVGEDSLHDPAFVEHLRCQSAGYRCQC</sequence>
<evidence type="ECO:0000256" key="2">
    <source>
        <dbReference type="ARBA" id="ARBA00022723"/>
    </source>
</evidence>
<keyword evidence="3" id="KW-0560">Oxidoreductase</keyword>
<dbReference type="PROSITE" id="PS00079">
    <property type="entry name" value="MULTICOPPER_OXIDASE1"/>
    <property type="match status" value="1"/>
</dbReference>
<comment type="similarity">
    <text evidence="1">Belongs to the multicopper oxidase family.</text>
</comment>
<dbReference type="Pfam" id="PF00394">
    <property type="entry name" value="Cu-oxidase"/>
    <property type="match status" value="1"/>
</dbReference>
<feature type="chain" id="PRO_5001534982" description="L-ascorbate oxidase" evidence="5">
    <location>
        <begin position="20"/>
        <end position="537"/>
    </location>
</feature>
<dbReference type="InterPro" id="IPR033138">
    <property type="entry name" value="Cu_oxidase_CS"/>
</dbReference>
<feature type="domain" description="Plastocyanin-like" evidence="6">
    <location>
        <begin position="150"/>
        <end position="300"/>
    </location>
</feature>
<dbReference type="InterPro" id="IPR011706">
    <property type="entry name" value="Cu-oxidase_C"/>
</dbReference>
<dbReference type="Gene3D" id="2.60.40.420">
    <property type="entry name" value="Cupredoxins - blue copper proteins"/>
    <property type="match status" value="3"/>
</dbReference>
<proteinExistence type="inferred from homology"/>
<name>A0A024TVF2_9STRA</name>
<dbReference type="InterPro" id="IPR045087">
    <property type="entry name" value="Cu-oxidase_fam"/>
</dbReference>
<dbReference type="Pfam" id="PF07732">
    <property type="entry name" value="Cu-oxidase_3"/>
    <property type="match status" value="1"/>
</dbReference>
<dbReference type="GO" id="GO:0016491">
    <property type="term" value="F:oxidoreductase activity"/>
    <property type="evidence" value="ECO:0007669"/>
    <property type="project" value="UniProtKB-KW"/>
</dbReference>
<feature type="domain" description="Plastocyanin-like" evidence="7">
    <location>
        <begin position="393"/>
        <end position="463"/>
    </location>
</feature>
<keyword evidence="2" id="KW-0479">Metal-binding</keyword>
<accession>A0A024TVF2</accession>
<evidence type="ECO:0000256" key="1">
    <source>
        <dbReference type="ARBA" id="ARBA00010609"/>
    </source>
</evidence>
<dbReference type="AlphaFoldDB" id="A0A024TVF2"/>
<evidence type="ECO:0008006" key="10">
    <source>
        <dbReference type="Google" id="ProtNLM"/>
    </source>
</evidence>
<feature type="signal peptide" evidence="5">
    <location>
        <begin position="1"/>
        <end position="19"/>
    </location>
</feature>
<evidence type="ECO:0000256" key="3">
    <source>
        <dbReference type="ARBA" id="ARBA00023002"/>
    </source>
</evidence>
<dbReference type="OrthoDB" id="2121828at2759"/>
<organism evidence="9">
    <name type="scientific">Aphanomyces invadans</name>
    <dbReference type="NCBI Taxonomy" id="157072"/>
    <lineage>
        <taxon>Eukaryota</taxon>
        <taxon>Sar</taxon>
        <taxon>Stramenopiles</taxon>
        <taxon>Oomycota</taxon>
        <taxon>Saprolegniomycetes</taxon>
        <taxon>Saprolegniales</taxon>
        <taxon>Verrucalvaceae</taxon>
        <taxon>Aphanomyces</taxon>
    </lineage>
</organism>
<dbReference type="eggNOG" id="KOG1263">
    <property type="taxonomic scope" value="Eukaryota"/>
</dbReference>
<dbReference type="RefSeq" id="XP_008873559.1">
    <property type="nucleotide sequence ID" value="XM_008875337.1"/>
</dbReference>
<dbReference type="SUPFAM" id="SSF49503">
    <property type="entry name" value="Cupredoxins"/>
    <property type="match status" value="3"/>
</dbReference>
<dbReference type="VEuPathDB" id="FungiDB:H310_09300"/>
<dbReference type="GeneID" id="20086350"/>
<evidence type="ECO:0000259" key="7">
    <source>
        <dbReference type="Pfam" id="PF07731"/>
    </source>
</evidence>
<keyword evidence="4" id="KW-0186">Copper</keyword>
<feature type="domain" description="Plastocyanin-like" evidence="7">
    <location>
        <begin position="478"/>
        <end position="515"/>
    </location>
</feature>
<dbReference type="InterPro" id="IPR008972">
    <property type="entry name" value="Cupredoxin"/>
</dbReference>
<dbReference type="PROSITE" id="PS00080">
    <property type="entry name" value="MULTICOPPER_OXIDASE2"/>
    <property type="match status" value="1"/>
</dbReference>
<dbReference type="PANTHER" id="PTHR11709">
    <property type="entry name" value="MULTI-COPPER OXIDASE"/>
    <property type="match status" value="1"/>
</dbReference>
<feature type="domain" description="Plastocyanin-like" evidence="8">
    <location>
        <begin position="29"/>
        <end position="138"/>
    </location>
</feature>
<evidence type="ECO:0000313" key="9">
    <source>
        <dbReference type="EMBL" id="ETV97998.1"/>
    </source>
</evidence>
<dbReference type="Pfam" id="PF07731">
    <property type="entry name" value="Cu-oxidase_2"/>
    <property type="match status" value="2"/>
</dbReference>
<dbReference type="GO" id="GO:0005507">
    <property type="term" value="F:copper ion binding"/>
    <property type="evidence" value="ECO:0007669"/>
    <property type="project" value="InterPro"/>
</dbReference>
<dbReference type="InterPro" id="IPR002355">
    <property type="entry name" value="Cu_oxidase_Cu_BS"/>
</dbReference>
<protein>
    <recommendedName>
        <fullName evidence="10">L-ascorbate oxidase</fullName>
    </recommendedName>
</protein>
<dbReference type="InterPro" id="IPR011707">
    <property type="entry name" value="Cu-oxidase-like_N"/>
</dbReference>
<evidence type="ECO:0000256" key="5">
    <source>
        <dbReference type="SAM" id="SignalP"/>
    </source>
</evidence>
<reference evidence="9" key="1">
    <citation type="submission" date="2013-12" db="EMBL/GenBank/DDBJ databases">
        <title>The Genome Sequence of Aphanomyces invadans NJM9701.</title>
        <authorList>
            <consortium name="The Broad Institute Genomics Platform"/>
            <person name="Russ C."/>
            <person name="Tyler B."/>
            <person name="van West P."/>
            <person name="Dieguez-Uribeondo J."/>
            <person name="Young S.K."/>
            <person name="Zeng Q."/>
            <person name="Gargeya S."/>
            <person name="Fitzgerald M."/>
            <person name="Abouelleil A."/>
            <person name="Alvarado L."/>
            <person name="Chapman S.B."/>
            <person name="Gainer-Dewar J."/>
            <person name="Goldberg J."/>
            <person name="Griggs A."/>
            <person name="Gujja S."/>
            <person name="Hansen M."/>
            <person name="Howarth C."/>
            <person name="Imamovic A."/>
            <person name="Ireland A."/>
            <person name="Larimer J."/>
            <person name="McCowan C."/>
            <person name="Murphy C."/>
            <person name="Pearson M."/>
            <person name="Poon T.W."/>
            <person name="Priest M."/>
            <person name="Roberts A."/>
            <person name="Saif S."/>
            <person name="Shea T."/>
            <person name="Sykes S."/>
            <person name="Wortman J."/>
            <person name="Nusbaum C."/>
            <person name="Birren B."/>
        </authorList>
    </citation>
    <scope>NUCLEOTIDE SEQUENCE [LARGE SCALE GENOMIC DNA]</scope>
    <source>
        <strain evidence="9">NJM9701</strain>
    </source>
</reference>
<dbReference type="PANTHER" id="PTHR11709:SF394">
    <property type="entry name" value="FI03373P-RELATED"/>
    <property type="match status" value="1"/>
</dbReference>
<dbReference type="CDD" id="cd04205">
    <property type="entry name" value="CuRO_2_LCC_like"/>
    <property type="match status" value="1"/>
</dbReference>
<evidence type="ECO:0000259" key="6">
    <source>
        <dbReference type="Pfam" id="PF00394"/>
    </source>
</evidence>
<keyword evidence="5" id="KW-0732">Signal</keyword>